<accession>A0A8R1UXN7</accession>
<reference evidence="3" key="1">
    <citation type="journal article" date="2008" name="Nat. Genet.">
        <title>The Pristionchus pacificus genome provides a unique perspective on nematode lifestyle and parasitism.</title>
        <authorList>
            <person name="Dieterich C."/>
            <person name="Clifton S.W."/>
            <person name="Schuster L.N."/>
            <person name="Chinwalla A."/>
            <person name="Delehaunty K."/>
            <person name="Dinkelacker I."/>
            <person name="Fulton L."/>
            <person name="Fulton R."/>
            <person name="Godfrey J."/>
            <person name="Minx P."/>
            <person name="Mitreva M."/>
            <person name="Roeseler W."/>
            <person name="Tian H."/>
            <person name="Witte H."/>
            <person name="Yang S.P."/>
            <person name="Wilson R.K."/>
            <person name="Sommer R.J."/>
        </authorList>
    </citation>
    <scope>NUCLEOTIDE SEQUENCE [LARGE SCALE GENOMIC DNA]</scope>
    <source>
        <strain evidence="3">PS312</strain>
    </source>
</reference>
<feature type="transmembrane region" description="Helical" evidence="1">
    <location>
        <begin position="227"/>
        <end position="247"/>
    </location>
</feature>
<protein>
    <recommendedName>
        <fullName evidence="4">G protein-coupled receptor</fullName>
    </recommendedName>
</protein>
<proteinExistence type="predicted"/>
<evidence type="ECO:0000256" key="1">
    <source>
        <dbReference type="SAM" id="Phobius"/>
    </source>
</evidence>
<evidence type="ECO:0000313" key="3">
    <source>
        <dbReference type="Proteomes" id="UP000005239"/>
    </source>
</evidence>
<dbReference type="AlphaFoldDB" id="A0A8R1UXN7"/>
<name>A0A8R1UXN7_PRIPA</name>
<keyword evidence="1" id="KW-0472">Membrane</keyword>
<evidence type="ECO:0008006" key="4">
    <source>
        <dbReference type="Google" id="ProtNLM"/>
    </source>
</evidence>
<evidence type="ECO:0000313" key="2">
    <source>
        <dbReference type="EnsemblMetazoa" id="PPA41209.1"/>
    </source>
</evidence>
<sequence>MHNSLPYGFNFDRDYIVDVIFREVSNTIVGSHAISRKSPQMLKLVIALFRVQSIAPIICSFTVYPANLYLLLVETPRMMTEIRAAYMANLLALLRTFHHFSKITHIFCDWTFNFLTRTYVLPPYGIFYCEGSLCRLGWLKSTVVVSWHYKSSPQSLACLKSREGIRKRKWARWFGHNSFTFLAVAIMSCIPTYYFLMMRMHQIIVGHTTSKWKLSWPQNFTVHRMELVIYIGLSTVAIANVVGFAVFCRDVNNHAELQKKPELEWLGARGGMHVIYSEPGVPSDFVHEVQIFAGSFAIFLPPLMFFAAHALYTLNRNASRALSSKTQALTRQLFDIFNFQLRGAVIFFVIPLSFVLATGVVDTREIFPASIYALLRFSALFFFSLNPAQFATIFILRNSTHRSILLKQIRKTELCAKIRHLVGPTIPKATITETI</sequence>
<reference evidence="2" key="2">
    <citation type="submission" date="2022-06" db="UniProtKB">
        <authorList>
            <consortium name="EnsemblMetazoa"/>
        </authorList>
    </citation>
    <scope>IDENTIFICATION</scope>
    <source>
        <strain evidence="2">PS312</strain>
    </source>
</reference>
<feature type="transmembrane region" description="Helical" evidence="1">
    <location>
        <begin position="44"/>
        <end position="64"/>
    </location>
</feature>
<dbReference type="PANTHER" id="PTHR45830">
    <property type="entry name" value="SERPENTINE RECEPTOR, CLASS I"/>
    <property type="match status" value="1"/>
</dbReference>
<feature type="transmembrane region" description="Helical" evidence="1">
    <location>
        <begin position="333"/>
        <end position="357"/>
    </location>
</feature>
<dbReference type="Proteomes" id="UP000005239">
    <property type="component" value="Unassembled WGS sequence"/>
</dbReference>
<organism evidence="2 3">
    <name type="scientific">Pristionchus pacificus</name>
    <name type="common">Parasitic nematode worm</name>
    <dbReference type="NCBI Taxonomy" id="54126"/>
    <lineage>
        <taxon>Eukaryota</taxon>
        <taxon>Metazoa</taxon>
        <taxon>Ecdysozoa</taxon>
        <taxon>Nematoda</taxon>
        <taxon>Chromadorea</taxon>
        <taxon>Rhabditida</taxon>
        <taxon>Rhabditina</taxon>
        <taxon>Diplogasteromorpha</taxon>
        <taxon>Diplogasteroidea</taxon>
        <taxon>Neodiplogasteridae</taxon>
        <taxon>Pristionchus</taxon>
    </lineage>
</organism>
<dbReference type="PANTHER" id="PTHR45830:SF15">
    <property type="entry name" value="SERPENTINE RECEPTOR, CLASS I"/>
    <property type="match status" value="1"/>
</dbReference>
<dbReference type="EnsemblMetazoa" id="PPA41209.1">
    <property type="protein sequence ID" value="PPA41209.1"/>
    <property type="gene ID" value="WBGene00279578"/>
</dbReference>
<feature type="transmembrane region" description="Helical" evidence="1">
    <location>
        <begin position="178"/>
        <end position="196"/>
    </location>
</feature>
<keyword evidence="3" id="KW-1185">Reference proteome</keyword>
<keyword evidence="1" id="KW-0812">Transmembrane</keyword>
<feature type="transmembrane region" description="Helical" evidence="1">
    <location>
        <begin position="291"/>
        <end position="312"/>
    </location>
</feature>
<feature type="transmembrane region" description="Helical" evidence="1">
    <location>
        <begin position="369"/>
        <end position="396"/>
    </location>
</feature>
<gene>
    <name evidence="2" type="primary">WBGene00279578</name>
</gene>
<keyword evidence="1" id="KW-1133">Transmembrane helix</keyword>